<evidence type="ECO:0000259" key="15">
    <source>
        <dbReference type="PROSITE" id="PS50109"/>
    </source>
</evidence>
<keyword evidence="6" id="KW-0808">Transferase</keyword>
<dbReference type="Gene3D" id="3.30.565.10">
    <property type="entry name" value="Histidine kinase-like ATPase, C-terminal domain"/>
    <property type="match status" value="1"/>
</dbReference>
<evidence type="ECO:0000256" key="1">
    <source>
        <dbReference type="ARBA" id="ARBA00000085"/>
    </source>
</evidence>
<dbReference type="Pfam" id="PF00512">
    <property type="entry name" value="HisKA"/>
    <property type="match status" value="1"/>
</dbReference>
<feature type="transmembrane region" description="Helical" evidence="14">
    <location>
        <begin position="101"/>
        <end position="120"/>
    </location>
</feature>
<organism evidence="16 17">
    <name type="scientific">Paenibacillus gansuensis</name>
    <dbReference type="NCBI Taxonomy" id="306542"/>
    <lineage>
        <taxon>Bacteria</taxon>
        <taxon>Bacillati</taxon>
        <taxon>Bacillota</taxon>
        <taxon>Bacilli</taxon>
        <taxon>Bacillales</taxon>
        <taxon>Paenibacillaceae</taxon>
        <taxon>Paenibacillus</taxon>
    </lineage>
</organism>
<dbReference type="Proteomes" id="UP001597541">
    <property type="component" value="Unassembled WGS sequence"/>
</dbReference>
<proteinExistence type="predicted"/>
<feature type="transmembrane region" description="Helical" evidence="14">
    <location>
        <begin position="37"/>
        <end position="55"/>
    </location>
</feature>
<dbReference type="InterPro" id="IPR011620">
    <property type="entry name" value="Sig_transdc_His_kinase_LytS_TM"/>
</dbReference>
<feature type="transmembrane region" description="Helical" evidence="14">
    <location>
        <begin position="67"/>
        <end position="95"/>
    </location>
</feature>
<dbReference type="InterPro" id="IPR004358">
    <property type="entry name" value="Sig_transdc_His_kin-like_C"/>
</dbReference>
<comment type="subcellular location">
    <subcellularLocation>
        <location evidence="2">Cell membrane</location>
        <topology evidence="2">Multi-pass membrane protein</topology>
    </subcellularLocation>
</comment>
<feature type="transmembrane region" description="Helical" evidence="14">
    <location>
        <begin position="7"/>
        <end position="25"/>
    </location>
</feature>
<evidence type="ECO:0000256" key="14">
    <source>
        <dbReference type="SAM" id="Phobius"/>
    </source>
</evidence>
<protein>
    <recommendedName>
        <fullName evidence="3">histidine kinase</fullName>
        <ecNumber evidence="3">2.7.13.3</ecNumber>
    </recommendedName>
</protein>
<dbReference type="SUPFAM" id="SSF55874">
    <property type="entry name" value="ATPase domain of HSP90 chaperone/DNA topoisomerase II/histidine kinase"/>
    <property type="match status" value="1"/>
</dbReference>
<evidence type="ECO:0000256" key="8">
    <source>
        <dbReference type="ARBA" id="ARBA00022741"/>
    </source>
</evidence>
<dbReference type="Pfam" id="PF02518">
    <property type="entry name" value="HATPase_c"/>
    <property type="match status" value="1"/>
</dbReference>
<dbReference type="PRINTS" id="PR00344">
    <property type="entry name" value="BCTRLSENSOR"/>
</dbReference>
<evidence type="ECO:0000256" key="6">
    <source>
        <dbReference type="ARBA" id="ARBA00022679"/>
    </source>
</evidence>
<keyword evidence="17" id="KW-1185">Reference proteome</keyword>
<comment type="catalytic activity">
    <reaction evidence="1">
        <text>ATP + protein L-histidine = ADP + protein N-phospho-L-histidine.</text>
        <dbReference type="EC" id="2.7.13.3"/>
    </reaction>
</comment>
<evidence type="ECO:0000256" key="13">
    <source>
        <dbReference type="ARBA" id="ARBA00023136"/>
    </source>
</evidence>
<feature type="transmembrane region" description="Helical" evidence="14">
    <location>
        <begin position="161"/>
        <end position="181"/>
    </location>
</feature>
<evidence type="ECO:0000256" key="9">
    <source>
        <dbReference type="ARBA" id="ARBA00022777"/>
    </source>
</evidence>
<keyword evidence="11 14" id="KW-1133">Transmembrane helix</keyword>
<dbReference type="RefSeq" id="WP_377599849.1">
    <property type="nucleotide sequence ID" value="NZ_JBHUME010000002.1"/>
</dbReference>
<keyword evidence="5" id="KW-0597">Phosphoprotein</keyword>
<dbReference type="InterPro" id="IPR036890">
    <property type="entry name" value="HATPase_C_sf"/>
</dbReference>
<keyword evidence="12" id="KW-0902">Two-component regulatory system</keyword>
<evidence type="ECO:0000256" key="12">
    <source>
        <dbReference type="ARBA" id="ARBA00023012"/>
    </source>
</evidence>
<evidence type="ECO:0000256" key="2">
    <source>
        <dbReference type="ARBA" id="ARBA00004651"/>
    </source>
</evidence>
<dbReference type="SMART" id="SM00388">
    <property type="entry name" value="HisKA"/>
    <property type="match status" value="1"/>
</dbReference>
<keyword evidence="4" id="KW-1003">Cell membrane</keyword>
<evidence type="ECO:0000256" key="11">
    <source>
        <dbReference type="ARBA" id="ARBA00022989"/>
    </source>
</evidence>
<dbReference type="PANTHER" id="PTHR43065">
    <property type="entry name" value="SENSOR HISTIDINE KINASE"/>
    <property type="match status" value="1"/>
</dbReference>
<dbReference type="PROSITE" id="PS50109">
    <property type="entry name" value="HIS_KIN"/>
    <property type="match status" value="1"/>
</dbReference>
<dbReference type="InterPro" id="IPR005467">
    <property type="entry name" value="His_kinase_dom"/>
</dbReference>
<evidence type="ECO:0000256" key="7">
    <source>
        <dbReference type="ARBA" id="ARBA00022692"/>
    </source>
</evidence>
<keyword evidence="8" id="KW-0547">Nucleotide-binding</keyword>
<dbReference type="GO" id="GO:0005524">
    <property type="term" value="F:ATP binding"/>
    <property type="evidence" value="ECO:0007669"/>
    <property type="project" value="UniProtKB-KW"/>
</dbReference>
<accession>A0ABW5P836</accession>
<keyword evidence="10 16" id="KW-0067">ATP-binding</keyword>
<dbReference type="CDD" id="cd00082">
    <property type="entry name" value="HisKA"/>
    <property type="match status" value="1"/>
</dbReference>
<keyword evidence="13 14" id="KW-0472">Membrane</keyword>
<name>A0ABW5P836_9BACL</name>
<keyword evidence="7 14" id="KW-0812">Transmembrane</keyword>
<dbReference type="SUPFAM" id="SSF47384">
    <property type="entry name" value="Homodimeric domain of signal transducing histidine kinase"/>
    <property type="match status" value="1"/>
</dbReference>
<dbReference type="PANTHER" id="PTHR43065:SF46">
    <property type="entry name" value="C4-DICARBOXYLATE TRANSPORT SENSOR PROTEIN DCTB"/>
    <property type="match status" value="1"/>
</dbReference>
<dbReference type="InterPro" id="IPR003594">
    <property type="entry name" value="HATPase_dom"/>
</dbReference>
<dbReference type="InterPro" id="IPR003661">
    <property type="entry name" value="HisK_dim/P_dom"/>
</dbReference>
<dbReference type="Pfam" id="PF07694">
    <property type="entry name" value="5TM-5TMR_LYT"/>
    <property type="match status" value="1"/>
</dbReference>
<dbReference type="SMART" id="SM00387">
    <property type="entry name" value="HATPase_c"/>
    <property type="match status" value="1"/>
</dbReference>
<evidence type="ECO:0000313" key="16">
    <source>
        <dbReference type="EMBL" id="MFD2611333.1"/>
    </source>
</evidence>
<comment type="caution">
    <text evidence="16">The sequence shown here is derived from an EMBL/GenBank/DDBJ whole genome shotgun (WGS) entry which is preliminary data.</text>
</comment>
<evidence type="ECO:0000313" key="17">
    <source>
        <dbReference type="Proteomes" id="UP001597541"/>
    </source>
</evidence>
<dbReference type="Gene3D" id="1.10.287.130">
    <property type="match status" value="1"/>
</dbReference>
<dbReference type="InterPro" id="IPR036097">
    <property type="entry name" value="HisK_dim/P_sf"/>
</dbReference>
<dbReference type="EMBL" id="JBHUME010000002">
    <property type="protein sequence ID" value="MFD2611333.1"/>
    <property type="molecule type" value="Genomic_DNA"/>
</dbReference>
<reference evidence="17" key="1">
    <citation type="journal article" date="2019" name="Int. J. Syst. Evol. Microbiol.">
        <title>The Global Catalogue of Microorganisms (GCM) 10K type strain sequencing project: providing services to taxonomists for standard genome sequencing and annotation.</title>
        <authorList>
            <consortium name="The Broad Institute Genomics Platform"/>
            <consortium name="The Broad Institute Genome Sequencing Center for Infectious Disease"/>
            <person name="Wu L."/>
            <person name="Ma J."/>
        </authorList>
    </citation>
    <scope>NUCLEOTIDE SEQUENCE [LARGE SCALE GENOMIC DNA]</scope>
    <source>
        <strain evidence="17">KCTC 3950</strain>
    </source>
</reference>
<gene>
    <name evidence="16" type="ORF">ACFSUF_02730</name>
</gene>
<evidence type="ECO:0000256" key="5">
    <source>
        <dbReference type="ARBA" id="ARBA00022553"/>
    </source>
</evidence>
<feature type="domain" description="Histidine kinase" evidence="15">
    <location>
        <begin position="210"/>
        <end position="416"/>
    </location>
</feature>
<keyword evidence="9" id="KW-0418">Kinase</keyword>
<evidence type="ECO:0000256" key="4">
    <source>
        <dbReference type="ARBA" id="ARBA00022475"/>
    </source>
</evidence>
<evidence type="ECO:0000256" key="3">
    <source>
        <dbReference type="ARBA" id="ARBA00012438"/>
    </source>
</evidence>
<feature type="transmembrane region" description="Helical" evidence="14">
    <location>
        <begin position="132"/>
        <end position="155"/>
    </location>
</feature>
<evidence type="ECO:0000256" key="10">
    <source>
        <dbReference type="ARBA" id="ARBA00022840"/>
    </source>
</evidence>
<dbReference type="EC" id="2.7.13.3" evidence="3"/>
<sequence length="416" mass="46741">MEQLKDYLFQLMMVAVPIFVYEMVFYQKVSGRKPSKWIASLLWSSSILLCMSFPADFGSGYRLDIRVIPLLLGTLYFGLPAGIVLTVTVAAYRLYMGTGEGLYTTILTLLCTVPLFVLLGQRFAASGRIKKISIGVVLCVYYSVTGMAWSTWILGFSLERLQAQVTHLLFSSLVVWGVIVLKEKFSEFHRLRQDLQDKEKLRVLGELTSVFAHEIRNPMQVVRGFLQLLDDSELPGKKKQYIQLSIEELDRANGIINDLLAFSKPTDESRQRTDAGARILRVIEMMHSYSDRYQIAVKRDVRSEMWIHANPQKFDQCVMNILKNAIESMPDGGQVTVCCGPSKSGMVEILIKDEGVGMTKEQVDRLGSPYYSLKESGTGLGLMVSYQIIRDMKGKVQVKSEIGKGTTVSIQLPGVI</sequence>